<keyword evidence="8" id="KW-1185">Reference proteome</keyword>
<dbReference type="SUPFAM" id="SSF54373">
    <property type="entry name" value="FAD-linked reductases, C-terminal domain"/>
    <property type="match status" value="1"/>
</dbReference>
<organism evidence="7 8">
    <name type="scientific">Botryosphaeria dothidea</name>
    <dbReference type="NCBI Taxonomy" id="55169"/>
    <lineage>
        <taxon>Eukaryota</taxon>
        <taxon>Fungi</taxon>
        <taxon>Dikarya</taxon>
        <taxon>Ascomycota</taxon>
        <taxon>Pezizomycotina</taxon>
        <taxon>Dothideomycetes</taxon>
        <taxon>Dothideomycetes incertae sedis</taxon>
        <taxon>Botryosphaeriales</taxon>
        <taxon>Botryosphaeriaceae</taxon>
        <taxon>Botryosphaeria</taxon>
    </lineage>
</organism>
<proteinExistence type="inferred from homology"/>
<gene>
    <name evidence="7" type="ORF">GTA08_BOTSDO03105</name>
</gene>
<accession>A0A8H4IYE5</accession>
<dbReference type="AlphaFoldDB" id="A0A8H4IYE5"/>
<evidence type="ECO:0000313" key="7">
    <source>
        <dbReference type="EMBL" id="KAF4309831.1"/>
    </source>
</evidence>
<dbReference type="InterPro" id="IPR002938">
    <property type="entry name" value="FAD-bd"/>
</dbReference>
<dbReference type="PRINTS" id="PR00420">
    <property type="entry name" value="RNGMNOXGNASE"/>
</dbReference>
<sequence>MRKNYGLNPALTSLAFHPFDRENFDMTLHVGLCGAGIGGLAAAIAIAQCGARVTVLEAAEELGEIGAGIQMTPNVARLLRRWEVDKVIGSNLVRYEELNLRRKDGTKIGWAPMSRVEGTVGQPWWLVHRHHLHQGLVEVTRRNGCEIHIASGVADIDHSRKSVAVKTTTGKKYTFDLLIGSDGIGSVTRRKLFPDVSPTPPSNDAAYRAIVPTEKVQADPVARELVQKHTMEVWMAHNAYIISYPISGGKDFNMVLNHEADHPVTSVEEVDISEVREYYKDWDPRIKRIVDMVPSVQRWPLLVTGPLESWSSPQKNVVLMGDAAHSMVNHMAQGVATSMEDGAFLGRCLREVVRGRLAVAEAIGIYERARMPLAHKKQQISFLNGALWHLPDGAAQEARDGAMAAELKGEQLIRSPNLYADPVTVWETYAYDAAQHAEDELAKWFNEGKEPMDEETKVTRCEAYKFMDWCLGQSKL</sequence>
<evidence type="ECO:0000256" key="4">
    <source>
        <dbReference type="ARBA" id="ARBA00023002"/>
    </source>
</evidence>
<reference evidence="7" key="1">
    <citation type="submission" date="2020-04" db="EMBL/GenBank/DDBJ databases">
        <title>Genome Assembly and Annotation of Botryosphaeria dothidea sdau 11-99, a Latent Pathogen of Apple Fruit Ring Rot in China.</title>
        <authorList>
            <person name="Yu C."/>
            <person name="Diao Y."/>
            <person name="Lu Q."/>
            <person name="Zhao J."/>
            <person name="Cui S."/>
            <person name="Peng C."/>
            <person name="He B."/>
            <person name="Liu H."/>
        </authorList>
    </citation>
    <scope>NUCLEOTIDE SEQUENCE [LARGE SCALE GENOMIC DNA]</scope>
    <source>
        <strain evidence="7">Sdau11-99</strain>
    </source>
</reference>
<dbReference type="SUPFAM" id="SSF51905">
    <property type="entry name" value="FAD/NAD(P)-binding domain"/>
    <property type="match status" value="1"/>
</dbReference>
<evidence type="ECO:0000256" key="2">
    <source>
        <dbReference type="ARBA" id="ARBA00022630"/>
    </source>
</evidence>
<dbReference type="Pfam" id="PF01494">
    <property type="entry name" value="FAD_binding_3"/>
    <property type="match status" value="1"/>
</dbReference>
<feature type="domain" description="FAD-binding" evidence="6">
    <location>
        <begin position="29"/>
        <end position="376"/>
    </location>
</feature>
<keyword evidence="4" id="KW-0560">Oxidoreductase</keyword>
<keyword evidence="3" id="KW-0274">FAD</keyword>
<dbReference type="PANTHER" id="PTHR13789:SF306">
    <property type="entry name" value="HYDROXYLASE, PUTATIVE-RELATED"/>
    <property type="match status" value="1"/>
</dbReference>
<dbReference type="OrthoDB" id="16820at2759"/>
<dbReference type="Proteomes" id="UP000572817">
    <property type="component" value="Unassembled WGS sequence"/>
</dbReference>
<evidence type="ECO:0000259" key="6">
    <source>
        <dbReference type="Pfam" id="PF01494"/>
    </source>
</evidence>
<dbReference type="GO" id="GO:0071949">
    <property type="term" value="F:FAD binding"/>
    <property type="evidence" value="ECO:0007669"/>
    <property type="project" value="InterPro"/>
</dbReference>
<evidence type="ECO:0000256" key="3">
    <source>
        <dbReference type="ARBA" id="ARBA00022827"/>
    </source>
</evidence>
<dbReference type="Gene3D" id="3.50.50.60">
    <property type="entry name" value="FAD/NAD(P)-binding domain"/>
    <property type="match status" value="1"/>
</dbReference>
<dbReference type="PANTHER" id="PTHR13789">
    <property type="entry name" value="MONOOXYGENASE"/>
    <property type="match status" value="1"/>
</dbReference>
<protein>
    <submittedName>
        <fullName evidence="7">Monooxygenase FAD-binding protein</fullName>
    </submittedName>
</protein>
<evidence type="ECO:0000256" key="5">
    <source>
        <dbReference type="ARBA" id="ARBA00023033"/>
    </source>
</evidence>
<dbReference type="InterPro" id="IPR036188">
    <property type="entry name" value="FAD/NAD-bd_sf"/>
</dbReference>
<dbReference type="InterPro" id="IPR050493">
    <property type="entry name" value="FAD-dep_Monooxygenase_BioMet"/>
</dbReference>
<evidence type="ECO:0000313" key="8">
    <source>
        <dbReference type="Proteomes" id="UP000572817"/>
    </source>
</evidence>
<comment type="similarity">
    <text evidence="1">Belongs to the paxM FAD-dependent monooxygenase family.</text>
</comment>
<name>A0A8H4IYE5_9PEZI</name>
<dbReference type="GO" id="GO:0004497">
    <property type="term" value="F:monooxygenase activity"/>
    <property type="evidence" value="ECO:0007669"/>
    <property type="project" value="UniProtKB-KW"/>
</dbReference>
<evidence type="ECO:0000256" key="1">
    <source>
        <dbReference type="ARBA" id="ARBA00007992"/>
    </source>
</evidence>
<dbReference type="EMBL" id="WWBZ02000016">
    <property type="protein sequence ID" value="KAF4309831.1"/>
    <property type="molecule type" value="Genomic_DNA"/>
</dbReference>
<comment type="caution">
    <text evidence="7">The sequence shown here is derived from an EMBL/GenBank/DDBJ whole genome shotgun (WGS) entry which is preliminary data.</text>
</comment>
<keyword evidence="5 7" id="KW-0503">Monooxygenase</keyword>
<keyword evidence="2" id="KW-0285">Flavoprotein</keyword>